<accession>A0A425Y211</accession>
<keyword evidence="1" id="KW-1133">Transmembrane helix</keyword>
<keyword evidence="1" id="KW-0812">Transmembrane</keyword>
<evidence type="ECO:0000256" key="1">
    <source>
        <dbReference type="SAM" id="Phobius"/>
    </source>
</evidence>
<evidence type="ECO:0008006" key="4">
    <source>
        <dbReference type="Google" id="ProtNLM"/>
    </source>
</evidence>
<dbReference type="OrthoDB" id="2281496at2"/>
<protein>
    <recommendedName>
        <fullName evidence="4">DUF4190 domain-containing protein</fullName>
    </recommendedName>
</protein>
<reference evidence="2 3" key="1">
    <citation type="submission" date="2018-07" db="EMBL/GenBank/DDBJ databases">
        <title>Draft genome sequence of Ancylomarina sp. M1P.</title>
        <authorList>
            <person name="Yadav S."/>
            <person name="Villanueva L."/>
            <person name="Damste J.S.S."/>
        </authorList>
    </citation>
    <scope>NUCLEOTIDE SEQUENCE [LARGE SCALE GENOMIC DNA]</scope>
    <source>
        <strain evidence="2 3">M1P</strain>
    </source>
</reference>
<evidence type="ECO:0000313" key="3">
    <source>
        <dbReference type="Proteomes" id="UP000285794"/>
    </source>
</evidence>
<evidence type="ECO:0000313" key="2">
    <source>
        <dbReference type="EMBL" id="RRG21932.1"/>
    </source>
</evidence>
<feature type="transmembrane region" description="Helical" evidence="1">
    <location>
        <begin position="65"/>
        <end position="93"/>
    </location>
</feature>
<comment type="caution">
    <text evidence="2">The sequence shown here is derived from an EMBL/GenBank/DDBJ whole genome shotgun (WGS) entry which is preliminary data.</text>
</comment>
<feature type="transmembrane region" description="Helical" evidence="1">
    <location>
        <begin position="20"/>
        <end position="53"/>
    </location>
</feature>
<dbReference type="EMBL" id="QQWG01000007">
    <property type="protein sequence ID" value="RRG21932.1"/>
    <property type="molecule type" value="Genomic_DNA"/>
</dbReference>
<gene>
    <name evidence="2" type="ORF">DWB61_09295</name>
</gene>
<dbReference type="Proteomes" id="UP000285794">
    <property type="component" value="Unassembled WGS sequence"/>
</dbReference>
<name>A0A425Y211_9BACT</name>
<dbReference type="AlphaFoldDB" id="A0A425Y211"/>
<keyword evidence="3" id="KW-1185">Reference proteome</keyword>
<proteinExistence type="predicted"/>
<organism evidence="2 3">
    <name type="scientific">Ancylomarina euxinus</name>
    <dbReference type="NCBI Taxonomy" id="2283627"/>
    <lineage>
        <taxon>Bacteria</taxon>
        <taxon>Pseudomonadati</taxon>
        <taxon>Bacteroidota</taxon>
        <taxon>Bacteroidia</taxon>
        <taxon>Marinilabiliales</taxon>
        <taxon>Marinifilaceae</taxon>
        <taxon>Ancylomarina</taxon>
    </lineage>
</organism>
<keyword evidence="1" id="KW-0472">Membrane</keyword>
<sequence length="95" mass="10029">MMSEQTIQIVDTRSNGIGTAGFVLALLTLFLGWIPFIGWVMWLLGLIFSAMGISKAKKINKGMGLSVAGLVISLIGVIMIFLVAGTLATIVGLSM</sequence>